<dbReference type="GO" id="GO:0019867">
    <property type="term" value="C:outer membrane"/>
    <property type="evidence" value="ECO:0007669"/>
    <property type="project" value="InterPro"/>
</dbReference>
<feature type="signal peptide" evidence="1">
    <location>
        <begin position="1"/>
        <end position="22"/>
    </location>
</feature>
<evidence type="ECO:0000313" key="3">
    <source>
        <dbReference type="Proteomes" id="UP000317429"/>
    </source>
</evidence>
<dbReference type="RefSeq" id="WP_197527205.1">
    <property type="nucleotide sequence ID" value="NZ_CP036291.1"/>
</dbReference>
<evidence type="ECO:0000313" key="2">
    <source>
        <dbReference type="EMBL" id="QDU87036.1"/>
    </source>
</evidence>
<keyword evidence="1" id="KW-0732">Signal</keyword>
<reference evidence="2 3" key="1">
    <citation type="submission" date="2019-02" db="EMBL/GenBank/DDBJ databases">
        <title>Deep-cultivation of Planctomycetes and their phenomic and genomic characterization uncovers novel biology.</title>
        <authorList>
            <person name="Wiegand S."/>
            <person name="Jogler M."/>
            <person name="Boedeker C."/>
            <person name="Pinto D."/>
            <person name="Vollmers J."/>
            <person name="Rivas-Marin E."/>
            <person name="Kohn T."/>
            <person name="Peeters S.H."/>
            <person name="Heuer A."/>
            <person name="Rast P."/>
            <person name="Oberbeckmann S."/>
            <person name="Bunk B."/>
            <person name="Jeske O."/>
            <person name="Meyerdierks A."/>
            <person name="Storesund J.E."/>
            <person name="Kallscheuer N."/>
            <person name="Luecker S."/>
            <person name="Lage O.M."/>
            <person name="Pohl T."/>
            <person name="Merkel B.J."/>
            <person name="Hornburger P."/>
            <person name="Mueller R.-W."/>
            <person name="Bruemmer F."/>
            <person name="Labrenz M."/>
            <person name="Spormann A.M."/>
            <person name="Op den Camp H."/>
            <person name="Overmann J."/>
            <person name="Amann R."/>
            <person name="Jetten M.S.M."/>
            <person name="Mascher T."/>
            <person name="Medema M.H."/>
            <person name="Devos D.P."/>
            <person name="Kaster A.-K."/>
            <person name="Ovreas L."/>
            <person name="Rohde M."/>
            <person name="Galperin M.Y."/>
            <person name="Jogler C."/>
        </authorList>
    </citation>
    <scope>NUCLEOTIDE SEQUENCE [LARGE SCALE GENOMIC DNA]</scope>
    <source>
        <strain evidence="2 3">Pla175</strain>
    </source>
</reference>
<sequence length="179" mass="19683" precursor="true">MLSVVKPSIALLLIAAAGCANYRVGADALYAPDIRTVQVPMIASDSLRRDLGERLTEAVVREINTKTPFRVVNDPTADSLLVVRLLDDTRRVLVEDPYDSPRLFENQISVEVTWINRRRDPMLADPTLATRTMALPPGLAGSAQNANWFPAAGQSVASSQQQTIERLAQQIVGSMEEPW</sequence>
<proteinExistence type="predicted"/>
<protein>
    <recommendedName>
        <fullName evidence="4">Lipopolysaccharide-assembly</fullName>
    </recommendedName>
</protein>
<evidence type="ECO:0000256" key="1">
    <source>
        <dbReference type="SAM" id="SignalP"/>
    </source>
</evidence>
<dbReference type="GO" id="GO:0043165">
    <property type="term" value="P:Gram-negative-bacterium-type cell outer membrane assembly"/>
    <property type="evidence" value="ECO:0007669"/>
    <property type="project" value="InterPro"/>
</dbReference>
<dbReference type="EMBL" id="CP036291">
    <property type="protein sequence ID" value="QDU87036.1"/>
    <property type="molecule type" value="Genomic_DNA"/>
</dbReference>
<evidence type="ECO:0008006" key="4">
    <source>
        <dbReference type="Google" id="ProtNLM"/>
    </source>
</evidence>
<accession>A0A518D6F6</accession>
<name>A0A518D6F6_9BACT</name>
<dbReference type="KEGG" id="pnd:Pla175_03900"/>
<dbReference type="Proteomes" id="UP000317429">
    <property type="component" value="Chromosome"/>
</dbReference>
<gene>
    <name evidence="2" type="ORF">Pla175_03900</name>
</gene>
<dbReference type="Pfam" id="PF04390">
    <property type="entry name" value="LptE"/>
    <property type="match status" value="1"/>
</dbReference>
<keyword evidence="3" id="KW-1185">Reference proteome</keyword>
<organism evidence="2 3">
    <name type="scientific">Pirellulimonas nuda</name>
    <dbReference type="NCBI Taxonomy" id="2528009"/>
    <lineage>
        <taxon>Bacteria</taxon>
        <taxon>Pseudomonadati</taxon>
        <taxon>Planctomycetota</taxon>
        <taxon>Planctomycetia</taxon>
        <taxon>Pirellulales</taxon>
        <taxon>Lacipirellulaceae</taxon>
        <taxon>Pirellulimonas</taxon>
    </lineage>
</organism>
<dbReference type="InterPro" id="IPR007485">
    <property type="entry name" value="LPS_assembly_LptE"/>
</dbReference>
<dbReference type="AlphaFoldDB" id="A0A518D6F6"/>
<feature type="chain" id="PRO_5021832330" description="Lipopolysaccharide-assembly" evidence="1">
    <location>
        <begin position="23"/>
        <end position="179"/>
    </location>
</feature>
<dbReference type="PROSITE" id="PS51257">
    <property type="entry name" value="PROKAR_LIPOPROTEIN"/>
    <property type="match status" value="1"/>
</dbReference>